<evidence type="ECO:0000313" key="1">
    <source>
        <dbReference type="EMBL" id="SDB95365.1"/>
    </source>
</evidence>
<dbReference type="Proteomes" id="UP000199452">
    <property type="component" value="Unassembled WGS sequence"/>
</dbReference>
<gene>
    <name evidence="1" type="ORF">SAMN05216323_101212</name>
</gene>
<evidence type="ECO:0000313" key="2">
    <source>
        <dbReference type="Proteomes" id="UP000199452"/>
    </source>
</evidence>
<proteinExistence type="predicted"/>
<dbReference type="AlphaFoldDB" id="A0A1G6HNA1"/>
<sequence length="301" mass="35209">MQSAFNTNKEIKSQQKPYAMRKFIFITASLILSAFYCSAERYVPTQADVDRFFKTKTYVVLQNNPMSEYNMKVKEAVEKFWTITPFEFINNTQFEEMRKDPEKSFLVVIQVKFPKDKIEASYNFLSVLLGAAVKRITDMPEICGIPISYANVDEFSWAYKSKALVTFLQNHIQLMKTNSELLTANMFNYYNKNRGDVHTKELWVVEKDLAKEARSLATLQSNYKFTIKVVKSEDIEKAIEERNTNVVFLHKVGPEGTRMQARCYKMIIGIGENKLYYWDYHTIKNKEDDGLMIKDLKKLNK</sequence>
<dbReference type="STRING" id="1640674.SAMN05216323_101212"/>
<protein>
    <submittedName>
        <fullName evidence="1">Uncharacterized protein</fullName>
    </submittedName>
</protein>
<dbReference type="EMBL" id="FMYP01000012">
    <property type="protein sequence ID" value="SDB95365.1"/>
    <property type="molecule type" value="Genomic_DNA"/>
</dbReference>
<name>A0A1G6HNA1_9BACT</name>
<organism evidence="1 2">
    <name type="scientific">Williamwhitmania taraxaci</name>
    <dbReference type="NCBI Taxonomy" id="1640674"/>
    <lineage>
        <taxon>Bacteria</taxon>
        <taxon>Pseudomonadati</taxon>
        <taxon>Bacteroidota</taxon>
        <taxon>Bacteroidia</taxon>
        <taxon>Bacteroidales</taxon>
        <taxon>Williamwhitmaniaceae</taxon>
        <taxon>Williamwhitmania</taxon>
    </lineage>
</organism>
<reference evidence="1 2" key="1">
    <citation type="submission" date="2016-09" db="EMBL/GenBank/DDBJ databases">
        <authorList>
            <person name="Capua I."/>
            <person name="De Benedictis P."/>
            <person name="Joannis T."/>
            <person name="Lombin L.H."/>
            <person name="Cattoli G."/>
        </authorList>
    </citation>
    <scope>NUCLEOTIDE SEQUENCE [LARGE SCALE GENOMIC DNA]</scope>
    <source>
        <strain evidence="1 2">A7P-90m</strain>
    </source>
</reference>
<keyword evidence="2" id="KW-1185">Reference proteome</keyword>
<accession>A0A1G6HNA1</accession>